<keyword evidence="8" id="KW-1185">Reference proteome</keyword>
<keyword evidence="4" id="KW-0408">Iron</keyword>
<dbReference type="EMBL" id="JACHYB010000002">
    <property type="protein sequence ID" value="MBB3187904.1"/>
    <property type="molecule type" value="Genomic_DNA"/>
</dbReference>
<dbReference type="InterPro" id="IPR017900">
    <property type="entry name" value="4Fe4S_Fe_S_CS"/>
</dbReference>
<dbReference type="RefSeq" id="WP_183413715.1">
    <property type="nucleotide sequence ID" value="NZ_JACHYB010000002.1"/>
</dbReference>
<dbReference type="PANTHER" id="PTHR43673:SF10">
    <property type="entry name" value="NADH DEHYDROGENASE_NAD(P)H NITROREDUCTASE XCC3605-RELATED"/>
    <property type="match status" value="1"/>
</dbReference>
<gene>
    <name evidence="7" type="ORF">FHX64_002102</name>
</gene>
<evidence type="ECO:0000313" key="7">
    <source>
        <dbReference type="EMBL" id="MBB3187904.1"/>
    </source>
</evidence>
<sequence length="297" mass="33940">MKTIIFINRSTCTKCMLCTEVCPNKILLKNESNIITFDPEKVSLCFICGQCMAVCPAKSILVDGLSYEKDFFELPAYEPGGLESPFFDLIRTRRAIRNFQDKPVPQELLKKIVESIMLAPPGFPPVKTRIIVVQNSAVIRQSLPYMIRLYQKLLRRLKNPFIHYFIRQKVGVRRFRTMREHLVPLLKSRLPALKAGTEDTLTRNAPAMILFLADRNGEDISQDISIAATYGMLASHALGLGGSIMDIIPPAINKDKNLRRMFEIPHSQEVISSLIIGFPKYKYQRGIRRSLRSVRWL</sequence>
<organism evidence="7 8">
    <name type="scientific">Microbacter margulisiae</name>
    <dbReference type="NCBI Taxonomy" id="1350067"/>
    <lineage>
        <taxon>Bacteria</taxon>
        <taxon>Pseudomonadati</taxon>
        <taxon>Bacteroidota</taxon>
        <taxon>Bacteroidia</taxon>
        <taxon>Bacteroidales</taxon>
        <taxon>Porphyromonadaceae</taxon>
        <taxon>Microbacter</taxon>
    </lineage>
</organism>
<accession>A0A7W5DRR8</accession>
<dbReference type="AlphaFoldDB" id="A0A7W5DRR8"/>
<dbReference type="SUPFAM" id="SSF54862">
    <property type="entry name" value="4Fe-4S ferredoxins"/>
    <property type="match status" value="1"/>
</dbReference>
<dbReference type="Pfam" id="PF13187">
    <property type="entry name" value="Fer4_9"/>
    <property type="match status" value="1"/>
</dbReference>
<dbReference type="Proteomes" id="UP000544222">
    <property type="component" value="Unassembled WGS sequence"/>
</dbReference>
<feature type="domain" description="4Fe-4S ferredoxin-type" evidence="6">
    <location>
        <begin position="33"/>
        <end position="65"/>
    </location>
</feature>
<dbReference type="InterPro" id="IPR029479">
    <property type="entry name" value="Nitroreductase"/>
</dbReference>
<dbReference type="PROSITE" id="PS51379">
    <property type="entry name" value="4FE4S_FER_2"/>
    <property type="match status" value="2"/>
</dbReference>
<dbReference type="SUPFAM" id="SSF55469">
    <property type="entry name" value="FMN-dependent nitroreductase-like"/>
    <property type="match status" value="1"/>
</dbReference>
<evidence type="ECO:0000256" key="2">
    <source>
        <dbReference type="ARBA" id="ARBA00022723"/>
    </source>
</evidence>
<dbReference type="InterPro" id="IPR000415">
    <property type="entry name" value="Nitroreductase-like"/>
</dbReference>
<dbReference type="InterPro" id="IPR017896">
    <property type="entry name" value="4Fe4S_Fe-S-bd"/>
</dbReference>
<reference evidence="7 8" key="1">
    <citation type="submission" date="2020-08" db="EMBL/GenBank/DDBJ databases">
        <title>Genomic Encyclopedia of Type Strains, Phase IV (KMG-IV): sequencing the most valuable type-strain genomes for metagenomic binning, comparative biology and taxonomic classification.</title>
        <authorList>
            <person name="Goeker M."/>
        </authorList>
    </citation>
    <scope>NUCLEOTIDE SEQUENCE [LARGE SCALE GENOMIC DNA]</scope>
    <source>
        <strain evidence="7 8">DSM 27471</strain>
    </source>
</reference>
<dbReference type="PROSITE" id="PS00198">
    <property type="entry name" value="4FE4S_FER_1"/>
    <property type="match status" value="1"/>
</dbReference>
<keyword evidence="3" id="KW-0560">Oxidoreductase</keyword>
<name>A0A7W5DRR8_9PORP</name>
<evidence type="ECO:0000256" key="4">
    <source>
        <dbReference type="ARBA" id="ARBA00023004"/>
    </source>
</evidence>
<feature type="domain" description="4Fe-4S ferredoxin-type" evidence="6">
    <location>
        <begin position="3"/>
        <end position="32"/>
    </location>
</feature>
<proteinExistence type="inferred from homology"/>
<evidence type="ECO:0000313" key="8">
    <source>
        <dbReference type="Proteomes" id="UP000544222"/>
    </source>
</evidence>
<keyword evidence="5" id="KW-0411">Iron-sulfur</keyword>
<dbReference type="Gene3D" id="3.40.109.10">
    <property type="entry name" value="NADH Oxidase"/>
    <property type="match status" value="1"/>
</dbReference>
<comment type="caution">
    <text evidence="7">The sequence shown here is derived from an EMBL/GenBank/DDBJ whole genome shotgun (WGS) entry which is preliminary data.</text>
</comment>
<protein>
    <submittedName>
        <fullName evidence="7">Nitroreductase/NAD-dependent dihydropyrimidine dehydrogenase PreA subunit</fullName>
    </submittedName>
</protein>
<dbReference type="Gene3D" id="3.30.70.20">
    <property type="match status" value="1"/>
</dbReference>
<keyword evidence="2" id="KW-0479">Metal-binding</keyword>
<dbReference type="PANTHER" id="PTHR43673">
    <property type="entry name" value="NAD(P)H NITROREDUCTASE YDGI-RELATED"/>
    <property type="match status" value="1"/>
</dbReference>
<dbReference type="GO" id="GO:0051536">
    <property type="term" value="F:iron-sulfur cluster binding"/>
    <property type="evidence" value="ECO:0007669"/>
    <property type="project" value="UniProtKB-KW"/>
</dbReference>
<dbReference type="GO" id="GO:0016491">
    <property type="term" value="F:oxidoreductase activity"/>
    <property type="evidence" value="ECO:0007669"/>
    <property type="project" value="UniProtKB-KW"/>
</dbReference>
<dbReference type="Pfam" id="PF00881">
    <property type="entry name" value="Nitroreductase"/>
    <property type="match status" value="1"/>
</dbReference>
<evidence type="ECO:0000256" key="1">
    <source>
        <dbReference type="ARBA" id="ARBA00007118"/>
    </source>
</evidence>
<evidence type="ECO:0000259" key="6">
    <source>
        <dbReference type="PROSITE" id="PS51379"/>
    </source>
</evidence>
<comment type="similarity">
    <text evidence="1">Belongs to the nitroreductase family.</text>
</comment>
<evidence type="ECO:0000256" key="3">
    <source>
        <dbReference type="ARBA" id="ARBA00023002"/>
    </source>
</evidence>
<dbReference type="GO" id="GO:0046872">
    <property type="term" value="F:metal ion binding"/>
    <property type="evidence" value="ECO:0007669"/>
    <property type="project" value="UniProtKB-KW"/>
</dbReference>
<evidence type="ECO:0000256" key="5">
    <source>
        <dbReference type="ARBA" id="ARBA00023014"/>
    </source>
</evidence>